<accession>A0A2V0RLM6</accession>
<comment type="caution">
    <text evidence="1">The sequence shown here is derived from an EMBL/GenBank/DDBJ whole genome shotgun (WGS) entry which is preliminary data.</text>
</comment>
<sequence>MSGGGGKSKREDVGTSFLNELYGSGRERFNTMKQLHDVGDLLDVVAGFNDDQIEISAALLRRYVIDVEKMTKQAKAGKEAAIAAIEEAKRKRVHLMGDLLGTLAPTQAEVLNQLASIGIDFRELPTLTPEGVEWLRFPLRDGDATHEDGEMVANAFGEYVQGVASGALDNNTHLDRGVFEQASALFNKATRGVDTKFLTPYAEGLRLLAERIASSNPAEFVPPVAAVNSPIALVLVYLPESSIKILHDYFHTAEDSDPAEELAAARANLMAAMSADTRAAEIAAAIKLMLPPGLALEEELSAEDVEKITGHILSGCGLEAGVKSGEIVSLRTYEGVLTPEGTLIAKYGYALDESNYVRLKVCPVDVAKIMNYATATPYSSRLYESLDAFNACTLAGLDPIAVSDMLKLRTSYLLARVYDAWINKGQSLDADEIAPSLNNAELNGLLFDERVGLLDPVIHGARQGDTYEYGISRTLDSISKMDMISFSDAKSIVRALSSKVLINVVKMDQQRESLEPDLEVMSMGSI</sequence>
<reference evidence="1" key="1">
    <citation type="submission" date="2017-04" db="EMBL/GenBank/DDBJ databases">
        <title>Unveiling RNA virosphere associated with marine microorganisms.</title>
        <authorList>
            <person name="Urayama S."/>
            <person name="Takaki Y."/>
            <person name="Nishi S."/>
            <person name="Yoshida Y."/>
            <person name="Deguchi S."/>
            <person name="Takai K."/>
            <person name="Nunoura T."/>
        </authorList>
    </citation>
    <scope>NUCLEOTIDE SEQUENCE</scope>
</reference>
<dbReference type="AlphaFoldDB" id="A0A2V0RLM6"/>
<dbReference type="EMBL" id="BDQA01000346">
    <property type="protein sequence ID" value="GBH21800.1"/>
    <property type="molecule type" value="Genomic_RNA"/>
</dbReference>
<evidence type="ECO:0000313" key="1">
    <source>
        <dbReference type="EMBL" id="GBH21800.1"/>
    </source>
</evidence>
<name>A0A2V0RLM6_9ZZZZ</name>
<proteinExistence type="predicted"/>
<protein>
    <submittedName>
        <fullName evidence="1">Uncharacterized protein</fullName>
    </submittedName>
</protein>
<organism evidence="1">
    <name type="scientific">viral metagenome</name>
    <dbReference type="NCBI Taxonomy" id="1070528"/>
    <lineage>
        <taxon>unclassified sequences</taxon>
        <taxon>metagenomes</taxon>
        <taxon>organismal metagenomes</taxon>
    </lineage>
</organism>